<evidence type="ECO:0000313" key="1">
    <source>
        <dbReference type="EMBL" id="OGH94660.1"/>
    </source>
</evidence>
<gene>
    <name evidence="1" type="ORF">A2538_04490</name>
</gene>
<organism evidence="1 2">
    <name type="scientific">Candidatus Magasanikbacteria bacterium RIFOXYD2_FULL_41_14</name>
    <dbReference type="NCBI Taxonomy" id="1798709"/>
    <lineage>
        <taxon>Bacteria</taxon>
        <taxon>Candidatus Magasanikiibacteriota</taxon>
    </lineage>
</organism>
<protein>
    <submittedName>
        <fullName evidence="1">Uncharacterized protein</fullName>
    </submittedName>
</protein>
<name>A0A1F6PF33_9BACT</name>
<comment type="caution">
    <text evidence="1">The sequence shown here is derived from an EMBL/GenBank/DDBJ whole genome shotgun (WGS) entry which is preliminary data.</text>
</comment>
<sequence length="79" mass="8724">MLSQVTFTTQNELKKQALSKAKQEGLSLKTVLVYALKGFVTGTLSFGLSTVDTEPEIEEIHFRDPSINAKAKKLAELLQ</sequence>
<dbReference type="Proteomes" id="UP000178254">
    <property type="component" value="Unassembled WGS sequence"/>
</dbReference>
<accession>A0A1F6PF33</accession>
<dbReference type="EMBL" id="MFRE01000006">
    <property type="protein sequence ID" value="OGH94660.1"/>
    <property type="molecule type" value="Genomic_DNA"/>
</dbReference>
<proteinExistence type="predicted"/>
<dbReference type="STRING" id="1798709.A2538_04490"/>
<evidence type="ECO:0000313" key="2">
    <source>
        <dbReference type="Proteomes" id="UP000178254"/>
    </source>
</evidence>
<dbReference type="AlphaFoldDB" id="A0A1F6PF33"/>
<reference evidence="1 2" key="1">
    <citation type="journal article" date="2016" name="Nat. Commun.">
        <title>Thousands of microbial genomes shed light on interconnected biogeochemical processes in an aquifer system.</title>
        <authorList>
            <person name="Anantharaman K."/>
            <person name="Brown C.T."/>
            <person name="Hug L.A."/>
            <person name="Sharon I."/>
            <person name="Castelle C.J."/>
            <person name="Probst A.J."/>
            <person name="Thomas B.C."/>
            <person name="Singh A."/>
            <person name="Wilkins M.J."/>
            <person name="Karaoz U."/>
            <person name="Brodie E.L."/>
            <person name="Williams K.H."/>
            <person name="Hubbard S.S."/>
            <person name="Banfield J.F."/>
        </authorList>
    </citation>
    <scope>NUCLEOTIDE SEQUENCE [LARGE SCALE GENOMIC DNA]</scope>
</reference>